<protein>
    <submittedName>
        <fullName evidence="2">MBL fold metallo-hydrolase</fullName>
    </submittedName>
</protein>
<proteinExistence type="predicted"/>
<comment type="caution">
    <text evidence="2">The sequence shown here is derived from an EMBL/GenBank/DDBJ whole genome shotgun (WGS) entry which is preliminary data.</text>
</comment>
<dbReference type="InterPro" id="IPR036866">
    <property type="entry name" value="RibonucZ/Hydroxyglut_hydro"/>
</dbReference>
<dbReference type="GO" id="GO:0042781">
    <property type="term" value="F:3'-tRNA processing endoribonuclease activity"/>
    <property type="evidence" value="ECO:0007669"/>
    <property type="project" value="TreeGrafter"/>
</dbReference>
<dbReference type="EMBL" id="JACXWD010000009">
    <property type="protein sequence ID" value="MBD3867371.1"/>
    <property type="molecule type" value="Genomic_DNA"/>
</dbReference>
<dbReference type="Proteomes" id="UP000648239">
    <property type="component" value="Unassembled WGS sequence"/>
</dbReference>
<feature type="domain" description="Metallo-beta-lactamase" evidence="1">
    <location>
        <begin position="1"/>
        <end position="183"/>
    </location>
</feature>
<dbReference type="PANTHER" id="PTHR46018">
    <property type="entry name" value="ZINC PHOSPHODIESTERASE ELAC PROTEIN 1"/>
    <property type="match status" value="1"/>
</dbReference>
<dbReference type="SUPFAM" id="SSF56281">
    <property type="entry name" value="Metallo-hydrolase/oxidoreductase"/>
    <property type="match status" value="1"/>
</dbReference>
<dbReference type="PANTHER" id="PTHR46018:SF7">
    <property type="entry name" value="RIBONUCLEASE Z"/>
    <property type="match status" value="1"/>
</dbReference>
<organism evidence="2 3">
    <name type="scientific">Candidatus Polarisedimenticola svalbardensis</name>
    <dbReference type="NCBI Taxonomy" id="2886004"/>
    <lineage>
        <taxon>Bacteria</taxon>
        <taxon>Pseudomonadati</taxon>
        <taxon>Acidobacteriota</taxon>
        <taxon>Candidatus Polarisedimenticolia</taxon>
        <taxon>Candidatus Polarisedimenticolales</taxon>
        <taxon>Candidatus Polarisedimenticolaceae</taxon>
        <taxon>Candidatus Polarisedimenticola</taxon>
    </lineage>
</organism>
<dbReference type="SMART" id="SM00849">
    <property type="entry name" value="Lactamase_B"/>
    <property type="match status" value="1"/>
</dbReference>
<accession>A0A8J6XW42</accession>
<evidence type="ECO:0000313" key="2">
    <source>
        <dbReference type="EMBL" id="MBD3867371.1"/>
    </source>
</evidence>
<evidence type="ECO:0000259" key="1">
    <source>
        <dbReference type="SMART" id="SM00849"/>
    </source>
</evidence>
<dbReference type="Pfam" id="PF12706">
    <property type="entry name" value="Lactamase_B_2"/>
    <property type="match status" value="1"/>
</dbReference>
<dbReference type="AlphaFoldDB" id="A0A8J6XW42"/>
<dbReference type="Gene3D" id="3.60.15.10">
    <property type="entry name" value="Ribonuclease Z/Hydroxyacylglutathione hydrolase-like"/>
    <property type="match status" value="1"/>
</dbReference>
<gene>
    <name evidence="2" type="ORF">IFK94_04515</name>
</gene>
<sequence length="222" mass="24304">MQHNGRRLLLDCGGTVLPAMRRYSVDPLEVDTVVLTHLHGDHFAGLPFLFLDGRLVSGRDDPMNVVGPMETGARLRVAMDALFAGSSPENLPFRVRIREYEATRPVTAGEFTVTAFPALHSPGSNPHAIRVEVGGKVVAFSGDSAWTPGLAEASRGADLFICESYTYDTQMPNHLDYKTLLEHRDELGCKRIILTHMGSGMLEKLDQVELETADDGMKVVLG</sequence>
<evidence type="ECO:0000313" key="3">
    <source>
        <dbReference type="Proteomes" id="UP000648239"/>
    </source>
</evidence>
<dbReference type="CDD" id="cd07740">
    <property type="entry name" value="metallo-hydrolase-like_MBL-fold"/>
    <property type="match status" value="1"/>
</dbReference>
<dbReference type="InterPro" id="IPR001279">
    <property type="entry name" value="Metallo-B-lactamas"/>
</dbReference>
<reference evidence="2 3" key="1">
    <citation type="submission" date="2020-08" db="EMBL/GenBank/DDBJ databases">
        <title>Acidobacteriota in marine sediments use diverse sulfur dissimilation pathways.</title>
        <authorList>
            <person name="Wasmund K."/>
        </authorList>
    </citation>
    <scope>NUCLEOTIDE SEQUENCE [LARGE SCALE GENOMIC DNA]</scope>
    <source>
        <strain evidence="2">MAG AM4</strain>
    </source>
</reference>
<name>A0A8J6XW42_9BACT</name>